<reference evidence="4 5" key="1">
    <citation type="submission" date="2020-08" db="EMBL/GenBank/DDBJ databases">
        <title>Genomic Encyclopedia of Type Strains, Phase IV (KMG-V): Genome sequencing to study the core and pangenomes of soil and plant-associated prokaryotes.</title>
        <authorList>
            <person name="Whitman W."/>
        </authorList>
    </citation>
    <scope>NUCLEOTIDE SEQUENCE [LARGE SCALE GENOMIC DNA]</scope>
    <source>
        <strain evidence="4 5">SEMIA 4064</strain>
    </source>
</reference>
<dbReference type="Gene3D" id="3.20.80.10">
    <property type="entry name" value="Regulatory factor, effector binding domain"/>
    <property type="match status" value="1"/>
</dbReference>
<dbReference type="InterPro" id="IPR018060">
    <property type="entry name" value="HTH_AraC"/>
</dbReference>
<evidence type="ECO:0000313" key="4">
    <source>
        <dbReference type="EMBL" id="MBB5577258.1"/>
    </source>
</evidence>
<evidence type="ECO:0000259" key="3">
    <source>
        <dbReference type="PROSITE" id="PS01124"/>
    </source>
</evidence>
<dbReference type="InterPro" id="IPR009057">
    <property type="entry name" value="Homeodomain-like_sf"/>
</dbReference>
<dbReference type="AlphaFoldDB" id="A0A7W8XX98"/>
<evidence type="ECO:0000256" key="2">
    <source>
        <dbReference type="ARBA" id="ARBA00023163"/>
    </source>
</evidence>
<dbReference type="GO" id="GO:0043565">
    <property type="term" value="F:sequence-specific DNA binding"/>
    <property type="evidence" value="ECO:0007669"/>
    <property type="project" value="InterPro"/>
</dbReference>
<dbReference type="InterPro" id="IPR011256">
    <property type="entry name" value="Reg_factor_effector_dom_sf"/>
</dbReference>
<accession>A0A7W8XX98</accession>
<keyword evidence="1" id="KW-0805">Transcription regulation</keyword>
<proteinExistence type="predicted"/>
<dbReference type="PANTHER" id="PTHR40055">
    <property type="entry name" value="TRANSCRIPTIONAL REGULATOR YGIV-RELATED"/>
    <property type="match status" value="1"/>
</dbReference>
<dbReference type="Pfam" id="PF12833">
    <property type="entry name" value="HTH_18"/>
    <property type="match status" value="1"/>
</dbReference>
<protein>
    <submittedName>
        <fullName evidence="4">AraC family transcriptional regulator</fullName>
    </submittedName>
</protein>
<dbReference type="EMBL" id="JACHBI010000018">
    <property type="protein sequence ID" value="MBB5577258.1"/>
    <property type="molecule type" value="Genomic_DNA"/>
</dbReference>
<dbReference type="InterPro" id="IPR029442">
    <property type="entry name" value="GyrI-like"/>
</dbReference>
<dbReference type="InterPro" id="IPR050908">
    <property type="entry name" value="SmbC-like"/>
</dbReference>
<keyword evidence="2" id="KW-0804">Transcription</keyword>
<dbReference type="Proteomes" id="UP000549882">
    <property type="component" value="Unassembled WGS sequence"/>
</dbReference>
<dbReference type="Pfam" id="PF06445">
    <property type="entry name" value="GyrI-like"/>
    <property type="match status" value="1"/>
</dbReference>
<evidence type="ECO:0000313" key="5">
    <source>
        <dbReference type="Proteomes" id="UP000549882"/>
    </source>
</evidence>
<feature type="domain" description="HTH araC/xylS-type" evidence="3">
    <location>
        <begin position="1"/>
        <end position="50"/>
    </location>
</feature>
<dbReference type="PROSITE" id="PS01124">
    <property type="entry name" value="HTH_ARAC_FAMILY_2"/>
    <property type="match status" value="1"/>
</dbReference>
<dbReference type="SMART" id="SM00871">
    <property type="entry name" value="AraC_E_bind"/>
    <property type="match status" value="1"/>
</dbReference>
<gene>
    <name evidence="4" type="ORF">GGD50_005910</name>
</gene>
<organism evidence="4 5">
    <name type="scientific">Rhizobium paranaense</name>
    <dbReference type="NCBI Taxonomy" id="1650438"/>
    <lineage>
        <taxon>Bacteria</taxon>
        <taxon>Pseudomonadati</taxon>
        <taxon>Pseudomonadota</taxon>
        <taxon>Alphaproteobacteria</taxon>
        <taxon>Hyphomicrobiales</taxon>
        <taxon>Rhizobiaceae</taxon>
        <taxon>Rhizobium/Agrobacterium group</taxon>
        <taxon>Rhizobium</taxon>
    </lineage>
</organism>
<dbReference type="Gene3D" id="1.10.10.60">
    <property type="entry name" value="Homeodomain-like"/>
    <property type="match status" value="1"/>
</dbReference>
<dbReference type="SUPFAM" id="SSF46689">
    <property type="entry name" value="Homeodomain-like"/>
    <property type="match status" value="1"/>
</dbReference>
<keyword evidence="5" id="KW-1185">Reference proteome</keyword>
<name>A0A7W8XX98_9HYPH</name>
<dbReference type="PANTHER" id="PTHR40055:SF1">
    <property type="entry name" value="TRANSCRIPTIONAL REGULATOR YGIV-RELATED"/>
    <property type="match status" value="1"/>
</dbReference>
<comment type="caution">
    <text evidence="4">The sequence shown here is derived from an EMBL/GenBank/DDBJ whole genome shotgun (WGS) entry which is preliminary data.</text>
</comment>
<dbReference type="SUPFAM" id="SSF55136">
    <property type="entry name" value="Probable bacterial effector-binding domain"/>
    <property type="match status" value="1"/>
</dbReference>
<dbReference type="GO" id="GO:0003700">
    <property type="term" value="F:DNA-binding transcription factor activity"/>
    <property type="evidence" value="ECO:0007669"/>
    <property type="project" value="InterPro"/>
</dbReference>
<sequence length="212" mass="23398">MRLAQASHKLAGTSSPVILTALEAGYESPQSFARAFREFTGLSPTGFQAQQAIVGTLPPVALMTASAIVIYGIWHDGPSATIPHTFRRLRNWAEKRGYVWSDYRRFGASFGDPEQSNGFRYFAGIHLTESQEAPNDLDRCELSGGCYASYRLIGQYTLISSTLQTLFGGWLPQSGLEPDHRPVIEIYRNHPGTVPDQNLITDLLIPVIDPIS</sequence>
<dbReference type="InterPro" id="IPR010499">
    <property type="entry name" value="AraC_E-bd"/>
</dbReference>
<evidence type="ECO:0000256" key="1">
    <source>
        <dbReference type="ARBA" id="ARBA00023015"/>
    </source>
</evidence>